<accession>A0A916ZKA2</accession>
<proteinExistence type="predicted"/>
<dbReference type="Proteomes" id="UP000644699">
    <property type="component" value="Unassembled WGS sequence"/>
</dbReference>
<evidence type="ECO:0000256" key="1">
    <source>
        <dbReference type="SAM" id="MobiDB-lite"/>
    </source>
</evidence>
<keyword evidence="3" id="KW-1185">Reference proteome</keyword>
<feature type="region of interest" description="Disordered" evidence="1">
    <location>
        <begin position="1"/>
        <end position="20"/>
    </location>
</feature>
<organism evidence="2 3">
    <name type="scientific">Aureimonas endophytica</name>
    <dbReference type="NCBI Taxonomy" id="2027858"/>
    <lineage>
        <taxon>Bacteria</taxon>
        <taxon>Pseudomonadati</taxon>
        <taxon>Pseudomonadota</taxon>
        <taxon>Alphaproteobacteria</taxon>
        <taxon>Hyphomicrobiales</taxon>
        <taxon>Aurantimonadaceae</taxon>
        <taxon>Aureimonas</taxon>
    </lineage>
</organism>
<name>A0A916ZKA2_9HYPH</name>
<comment type="caution">
    <text evidence="2">The sequence shown here is derived from an EMBL/GenBank/DDBJ whole genome shotgun (WGS) entry which is preliminary data.</text>
</comment>
<reference evidence="2" key="2">
    <citation type="submission" date="2020-09" db="EMBL/GenBank/DDBJ databases">
        <authorList>
            <person name="Sun Q."/>
            <person name="Zhou Y."/>
        </authorList>
    </citation>
    <scope>NUCLEOTIDE SEQUENCE</scope>
    <source>
        <strain evidence="2">CGMCC 1.15367</strain>
    </source>
</reference>
<sequence>MRVVDETTSEGDVADSPIYEGRISQHRGCSDEAPLPDPIGDAVAFLAEQFLQSPQRDIANGCDQAWIKR</sequence>
<evidence type="ECO:0000313" key="2">
    <source>
        <dbReference type="EMBL" id="GGE01745.1"/>
    </source>
</evidence>
<protein>
    <submittedName>
        <fullName evidence="2">Uncharacterized protein</fullName>
    </submittedName>
</protein>
<dbReference type="AlphaFoldDB" id="A0A916ZKA2"/>
<evidence type="ECO:0000313" key="3">
    <source>
        <dbReference type="Proteomes" id="UP000644699"/>
    </source>
</evidence>
<reference evidence="2" key="1">
    <citation type="journal article" date="2014" name="Int. J. Syst. Evol. Microbiol.">
        <title>Complete genome sequence of Corynebacterium casei LMG S-19264T (=DSM 44701T), isolated from a smear-ripened cheese.</title>
        <authorList>
            <consortium name="US DOE Joint Genome Institute (JGI-PGF)"/>
            <person name="Walter F."/>
            <person name="Albersmeier A."/>
            <person name="Kalinowski J."/>
            <person name="Ruckert C."/>
        </authorList>
    </citation>
    <scope>NUCLEOTIDE SEQUENCE</scope>
    <source>
        <strain evidence="2">CGMCC 1.15367</strain>
    </source>
</reference>
<dbReference type="EMBL" id="BMIQ01000003">
    <property type="protein sequence ID" value="GGE01745.1"/>
    <property type="molecule type" value="Genomic_DNA"/>
</dbReference>
<gene>
    <name evidence="2" type="ORF">GCM10011390_20780</name>
</gene>